<evidence type="ECO:0000259" key="2">
    <source>
        <dbReference type="SMART" id="SM00867"/>
    </source>
</evidence>
<dbReference type="KEGG" id="fte:Fluta_0928"/>
<name>F2IK30_FLUTR</name>
<dbReference type="HOGENOM" id="CLU_1319371_0_0_10"/>
<proteinExistence type="predicted"/>
<evidence type="ECO:0000256" key="1">
    <source>
        <dbReference type="SAM" id="SignalP"/>
    </source>
</evidence>
<gene>
    <name evidence="3" type="ordered locus">Fluta_0928</name>
</gene>
<organism evidence="3 4">
    <name type="scientific">Fluviicola taffensis (strain DSM 16823 / NCIMB 13979 / RW262)</name>
    <dbReference type="NCBI Taxonomy" id="755732"/>
    <lineage>
        <taxon>Bacteria</taxon>
        <taxon>Pseudomonadati</taxon>
        <taxon>Bacteroidota</taxon>
        <taxon>Flavobacteriia</taxon>
        <taxon>Flavobacteriales</taxon>
        <taxon>Crocinitomicaceae</taxon>
        <taxon>Fluviicola</taxon>
    </lineage>
</organism>
<evidence type="ECO:0000313" key="3">
    <source>
        <dbReference type="EMBL" id="AEA42929.1"/>
    </source>
</evidence>
<dbReference type="Pfam" id="PF04264">
    <property type="entry name" value="YceI"/>
    <property type="match status" value="1"/>
</dbReference>
<sequence precursor="true">MKKTLFYTASLAFVALGMTACGGSTEASEDTAVTYQLDATATTLKWKGNYADDSHSHNGTVKISEGSVNYKGETFEAGSFTVDMKTIESELTPETGSDKLIGHLGAPDFFNIAQFPNVTVKINSISDTEIDATLNVAGKEVPAKMPVTVKKTDKELTAKGKFTIDFSSMDVVGFKPNPEMEKEKPNQYVKPGIDFELNLVLKAEASKE</sequence>
<dbReference type="PANTHER" id="PTHR34406">
    <property type="entry name" value="PROTEIN YCEI"/>
    <property type="match status" value="1"/>
</dbReference>
<evidence type="ECO:0000313" key="4">
    <source>
        <dbReference type="Proteomes" id="UP000007463"/>
    </source>
</evidence>
<reference evidence="4" key="2">
    <citation type="submission" date="2011-02" db="EMBL/GenBank/DDBJ databases">
        <title>The complete genome of Fluviicola taffensis DSM 16823.</title>
        <authorList>
            <consortium name="US DOE Joint Genome Institute (JGI-PGF)"/>
            <person name="Lucas S."/>
            <person name="Copeland A."/>
            <person name="Lapidus A."/>
            <person name="Bruce D."/>
            <person name="Goodwin L."/>
            <person name="Pitluck S."/>
            <person name="Kyrpides N."/>
            <person name="Mavromatis K."/>
            <person name="Ivanova N."/>
            <person name="Mikhailova N."/>
            <person name="Pagani I."/>
            <person name="Chertkov O."/>
            <person name="Detter J.C."/>
            <person name="Han C."/>
            <person name="Tapia R."/>
            <person name="Land M."/>
            <person name="Hauser L."/>
            <person name="Markowitz V."/>
            <person name="Cheng J.-F."/>
            <person name="Hugenholtz P."/>
            <person name="Woyke T."/>
            <person name="Wu D."/>
            <person name="Tindall B."/>
            <person name="Pomrenke H.G."/>
            <person name="Brambilla E."/>
            <person name="Klenk H.-P."/>
            <person name="Eisen J.A."/>
        </authorList>
    </citation>
    <scope>NUCLEOTIDE SEQUENCE [LARGE SCALE GENOMIC DNA]</scope>
    <source>
        <strain evidence="4">DSM 16823 / RW262 / RW262</strain>
    </source>
</reference>
<feature type="domain" description="Lipid/polyisoprenoid-binding YceI-like" evidence="2">
    <location>
        <begin position="34"/>
        <end position="202"/>
    </location>
</feature>
<dbReference type="Gene3D" id="2.40.128.110">
    <property type="entry name" value="Lipid/polyisoprenoid-binding, YceI-like"/>
    <property type="match status" value="1"/>
</dbReference>
<dbReference type="PANTHER" id="PTHR34406:SF1">
    <property type="entry name" value="PROTEIN YCEI"/>
    <property type="match status" value="1"/>
</dbReference>
<dbReference type="OrthoDB" id="951410at2"/>
<accession>F2IK30</accession>
<dbReference type="SUPFAM" id="SSF101874">
    <property type="entry name" value="YceI-like"/>
    <property type="match status" value="1"/>
</dbReference>
<dbReference type="AlphaFoldDB" id="F2IK30"/>
<dbReference type="SMART" id="SM00867">
    <property type="entry name" value="YceI"/>
    <property type="match status" value="1"/>
</dbReference>
<feature type="chain" id="PRO_5003278482" evidence="1">
    <location>
        <begin position="21"/>
        <end position="208"/>
    </location>
</feature>
<reference evidence="3 4" key="1">
    <citation type="journal article" date="2011" name="Stand. Genomic Sci.">
        <title>Complete genome sequence of the gliding freshwater bacterium Fluviicola taffensis type strain (RW262).</title>
        <authorList>
            <person name="Woyke T."/>
            <person name="Chertkov O."/>
            <person name="Lapidus A."/>
            <person name="Nolan M."/>
            <person name="Lucas S."/>
            <person name="Del Rio T.G."/>
            <person name="Tice H."/>
            <person name="Cheng J.F."/>
            <person name="Tapia R."/>
            <person name="Han C."/>
            <person name="Goodwin L."/>
            <person name="Pitluck S."/>
            <person name="Liolios K."/>
            <person name="Pagani I."/>
            <person name="Ivanova N."/>
            <person name="Huntemann M."/>
            <person name="Mavromatis K."/>
            <person name="Mikhailova N."/>
            <person name="Pati A."/>
            <person name="Chen A."/>
            <person name="Palaniappan K."/>
            <person name="Land M."/>
            <person name="Hauser L."/>
            <person name="Brambilla E.M."/>
            <person name="Rohde M."/>
            <person name="Mwirichia R."/>
            <person name="Sikorski J."/>
            <person name="Tindall B.J."/>
            <person name="Goker M."/>
            <person name="Bristow J."/>
            <person name="Eisen J.A."/>
            <person name="Markowitz V."/>
            <person name="Hugenholtz P."/>
            <person name="Klenk H.P."/>
            <person name="Kyrpides N.C."/>
        </authorList>
    </citation>
    <scope>NUCLEOTIDE SEQUENCE [LARGE SCALE GENOMIC DNA]</scope>
    <source>
        <strain evidence="4">DSM 16823 / RW262 / RW262</strain>
    </source>
</reference>
<dbReference type="InterPro" id="IPR007372">
    <property type="entry name" value="Lipid/polyisoprenoid-bd_YceI"/>
</dbReference>
<feature type="signal peptide" evidence="1">
    <location>
        <begin position="1"/>
        <end position="20"/>
    </location>
</feature>
<dbReference type="Proteomes" id="UP000007463">
    <property type="component" value="Chromosome"/>
</dbReference>
<dbReference type="PROSITE" id="PS51257">
    <property type="entry name" value="PROKAR_LIPOPROTEIN"/>
    <property type="match status" value="1"/>
</dbReference>
<dbReference type="eggNOG" id="COG2353">
    <property type="taxonomic scope" value="Bacteria"/>
</dbReference>
<dbReference type="RefSeq" id="WP_013685701.1">
    <property type="nucleotide sequence ID" value="NC_015321.1"/>
</dbReference>
<protein>
    <submittedName>
        <fullName evidence="3">YceI family protein</fullName>
    </submittedName>
</protein>
<dbReference type="EMBL" id="CP002542">
    <property type="protein sequence ID" value="AEA42929.1"/>
    <property type="molecule type" value="Genomic_DNA"/>
</dbReference>
<keyword evidence="1" id="KW-0732">Signal</keyword>
<dbReference type="STRING" id="755732.Fluta_0928"/>
<keyword evidence="4" id="KW-1185">Reference proteome</keyword>
<dbReference type="InterPro" id="IPR036761">
    <property type="entry name" value="TTHA0802/YceI-like_sf"/>
</dbReference>